<accession>A0AAN8XPW8</accession>
<evidence type="ECO:0000313" key="1">
    <source>
        <dbReference type="EMBL" id="KAK7082084.1"/>
    </source>
</evidence>
<dbReference type="AlphaFoldDB" id="A0AAN8XPW8"/>
<dbReference type="Proteomes" id="UP001381693">
    <property type="component" value="Unassembled WGS sequence"/>
</dbReference>
<sequence>MSPRCTFCIEMNSRMEETPRVIHLHFQHLRSVGPRVVHDSAKKKSFLKDSVV</sequence>
<dbReference type="EMBL" id="JAXCGZ010004205">
    <property type="protein sequence ID" value="KAK7082084.1"/>
    <property type="molecule type" value="Genomic_DNA"/>
</dbReference>
<organism evidence="1 2">
    <name type="scientific">Halocaridina rubra</name>
    <name type="common">Hawaiian red shrimp</name>
    <dbReference type="NCBI Taxonomy" id="373956"/>
    <lineage>
        <taxon>Eukaryota</taxon>
        <taxon>Metazoa</taxon>
        <taxon>Ecdysozoa</taxon>
        <taxon>Arthropoda</taxon>
        <taxon>Crustacea</taxon>
        <taxon>Multicrustacea</taxon>
        <taxon>Malacostraca</taxon>
        <taxon>Eumalacostraca</taxon>
        <taxon>Eucarida</taxon>
        <taxon>Decapoda</taxon>
        <taxon>Pleocyemata</taxon>
        <taxon>Caridea</taxon>
        <taxon>Atyoidea</taxon>
        <taxon>Atyidae</taxon>
        <taxon>Halocaridina</taxon>
    </lineage>
</organism>
<keyword evidence="2" id="KW-1185">Reference proteome</keyword>
<feature type="non-terminal residue" evidence="1">
    <location>
        <position position="52"/>
    </location>
</feature>
<protein>
    <submittedName>
        <fullName evidence="1">Uncharacterized protein</fullName>
    </submittedName>
</protein>
<gene>
    <name evidence="1" type="ORF">SK128_007403</name>
</gene>
<proteinExistence type="predicted"/>
<reference evidence="1 2" key="1">
    <citation type="submission" date="2023-11" db="EMBL/GenBank/DDBJ databases">
        <title>Halocaridina rubra genome assembly.</title>
        <authorList>
            <person name="Smith C."/>
        </authorList>
    </citation>
    <scope>NUCLEOTIDE SEQUENCE [LARGE SCALE GENOMIC DNA]</scope>
    <source>
        <strain evidence="1">EP-1</strain>
        <tissue evidence="1">Whole</tissue>
    </source>
</reference>
<comment type="caution">
    <text evidence="1">The sequence shown here is derived from an EMBL/GenBank/DDBJ whole genome shotgun (WGS) entry which is preliminary data.</text>
</comment>
<name>A0AAN8XPW8_HALRR</name>
<evidence type="ECO:0000313" key="2">
    <source>
        <dbReference type="Proteomes" id="UP001381693"/>
    </source>
</evidence>